<dbReference type="AlphaFoldDB" id="A0A1Q9F0G5"/>
<proteinExistence type="predicted"/>
<comment type="caution">
    <text evidence="2">The sequence shown here is derived from an EMBL/GenBank/DDBJ whole genome shotgun (WGS) entry which is preliminary data.</text>
</comment>
<keyword evidence="3" id="KW-1185">Reference proteome</keyword>
<dbReference type="EMBL" id="LSRX01000033">
    <property type="protein sequence ID" value="OLQ13082.1"/>
    <property type="molecule type" value="Genomic_DNA"/>
</dbReference>
<evidence type="ECO:0000256" key="1">
    <source>
        <dbReference type="SAM" id="MobiDB-lite"/>
    </source>
</evidence>
<feature type="compositionally biased region" description="Basic and acidic residues" evidence="1">
    <location>
        <begin position="95"/>
        <end position="114"/>
    </location>
</feature>
<evidence type="ECO:0000313" key="3">
    <source>
        <dbReference type="Proteomes" id="UP000186817"/>
    </source>
</evidence>
<name>A0A1Q9F0G5_SYMMI</name>
<reference evidence="2 3" key="1">
    <citation type="submission" date="2016-02" db="EMBL/GenBank/DDBJ databases">
        <title>Genome analysis of coral dinoflagellate symbionts highlights evolutionary adaptations to a symbiotic lifestyle.</title>
        <authorList>
            <person name="Aranda M."/>
            <person name="Li Y."/>
            <person name="Liew Y.J."/>
            <person name="Baumgarten S."/>
            <person name="Simakov O."/>
            <person name="Wilson M."/>
            <person name="Piel J."/>
            <person name="Ashoor H."/>
            <person name="Bougouffa S."/>
            <person name="Bajic V.B."/>
            <person name="Ryu T."/>
            <person name="Ravasi T."/>
            <person name="Bayer T."/>
            <person name="Micklem G."/>
            <person name="Kim H."/>
            <person name="Bhak J."/>
            <person name="Lajeunesse T.C."/>
            <person name="Voolstra C.R."/>
        </authorList>
    </citation>
    <scope>NUCLEOTIDE SEQUENCE [LARGE SCALE GENOMIC DNA]</scope>
    <source>
        <strain evidence="2 3">CCMP2467</strain>
    </source>
</reference>
<feature type="region of interest" description="Disordered" evidence="1">
    <location>
        <begin position="87"/>
        <end position="114"/>
    </location>
</feature>
<dbReference type="Proteomes" id="UP000186817">
    <property type="component" value="Unassembled WGS sequence"/>
</dbReference>
<protein>
    <submittedName>
        <fullName evidence="2">Uncharacterized protein</fullName>
    </submittedName>
</protein>
<sequence length="114" mass="12180">MLFPSFPFDSYAKDRKKNLAEYAKLQANTEESGGEPRIEAIQLPAGASFHVPSKIADIVAASADAPSQSILIVDGGGARGGGILQLQRRSSKAAGSREQELGSEEHRLDDVLRD</sequence>
<organism evidence="2 3">
    <name type="scientific">Symbiodinium microadriaticum</name>
    <name type="common">Dinoflagellate</name>
    <name type="synonym">Zooxanthella microadriatica</name>
    <dbReference type="NCBI Taxonomy" id="2951"/>
    <lineage>
        <taxon>Eukaryota</taxon>
        <taxon>Sar</taxon>
        <taxon>Alveolata</taxon>
        <taxon>Dinophyceae</taxon>
        <taxon>Suessiales</taxon>
        <taxon>Symbiodiniaceae</taxon>
        <taxon>Symbiodinium</taxon>
    </lineage>
</organism>
<accession>A0A1Q9F0G5</accession>
<gene>
    <name evidence="2" type="ORF">AK812_SmicGene2942</name>
</gene>
<evidence type="ECO:0000313" key="2">
    <source>
        <dbReference type="EMBL" id="OLQ13082.1"/>
    </source>
</evidence>